<accession>A0AAX3LJM3</accession>
<dbReference type="Proteomes" id="UP001210538">
    <property type="component" value="Plasmid unnamed2"/>
</dbReference>
<feature type="transmembrane region" description="Helical" evidence="1">
    <location>
        <begin position="6"/>
        <end position="23"/>
    </location>
</feature>
<proteinExistence type="predicted"/>
<dbReference type="EMBL" id="CP116349">
    <property type="protein sequence ID" value="WCE16203.1"/>
    <property type="molecule type" value="Genomic_DNA"/>
</dbReference>
<geneLocation type="plasmid" evidence="2 3">
    <name>unnamed2</name>
</geneLocation>
<organism evidence="2 3">
    <name type="scientific">Enterobacter ludwigii</name>
    <dbReference type="NCBI Taxonomy" id="299767"/>
    <lineage>
        <taxon>Bacteria</taxon>
        <taxon>Pseudomonadati</taxon>
        <taxon>Pseudomonadota</taxon>
        <taxon>Gammaproteobacteria</taxon>
        <taxon>Enterobacterales</taxon>
        <taxon>Enterobacteriaceae</taxon>
        <taxon>Enterobacter</taxon>
        <taxon>Enterobacter cloacae complex</taxon>
    </lineage>
</organism>
<dbReference type="AlphaFoldDB" id="A0AAX3LJM3"/>
<protein>
    <submittedName>
        <fullName evidence="2">Uncharacterized protein</fullName>
    </submittedName>
</protein>
<keyword evidence="1" id="KW-0812">Transmembrane</keyword>
<keyword evidence="1" id="KW-0472">Membrane</keyword>
<keyword evidence="2" id="KW-0614">Plasmid</keyword>
<name>A0AAX3LJM3_9ENTR</name>
<evidence type="ECO:0000313" key="2">
    <source>
        <dbReference type="EMBL" id="WCE16203.1"/>
    </source>
</evidence>
<evidence type="ECO:0000256" key="1">
    <source>
        <dbReference type="SAM" id="Phobius"/>
    </source>
</evidence>
<feature type="transmembrane region" description="Helical" evidence="1">
    <location>
        <begin position="30"/>
        <end position="48"/>
    </location>
</feature>
<keyword evidence="3" id="KW-1185">Reference proteome</keyword>
<gene>
    <name evidence="2" type="ORF">PHA72_27145</name>
</gene>
<reference evidence="2 3" key="1">
    <citation type="submission" date="2023-01" db="EMBL/GenBank/DDBJ databases">
        <title>Genome sequence resource and annotation of Enterobacter ludwigii, an economically important pathogen of seedling wilt with strawberry.</title>
        <authorList>
            <person name="Xie Y."/>
        </authorList>
    </citation>
    <scope>NUCLEOTIDE SEQUENCE [LARGE SCALE GENOMIC DNA]</scope>
    <source>
        <strain evidence="2 3">CM-TZ4</strain>
        <plasmid evidence="2 3">unnamed2</plasmid>
    </source>
</reference>
<dbReference type="RefSeq" id="WP_271661526.1">
    <property type="nucleotide sequence ID" value="NZ_CP116349.1"/>
</dbReference>
<feature type="transmembrane region" description="Helical" evidence="1">
    <location>
        <begin position="54"/>
        <end position="78"/>
    </location>
</feature>
<evidence type="ECO:0000313" key="3">
    <source>
        <dbReference type="Proteomes" id="UP001210538"/>
    </source>
</evidence>
<keyword evidence="1" id="KW-1133">Transmembrane helix</keyword>
<sequence length="161" mass="18052">MYIIDAMITCLIFYPSALFYTIYKRRALEISFFLVILVFGAGISHLAFREYNSTASVIDCIFLGYSISWIPFAIMYGVAKISFEDSEVEVENNSTAEPVIIINGTKLNDAQAMTLRCACSHFGSDLLENGLGNDETGNAMTTHYLARLREIDQLLHLHCES</sequence>